<dbReference type="PANTHER" id="PTHR11567">
    <property type="entry name" value="ACID PHOSPHATASE-RELATED"/>
    <property type="match status" value="1"/>
</dbReference>
<evidence type="ECO:0000313" key="3">
    <source>
        <dbReference type="EMBL" id="GMF14789.1"/>
    </source>
</evidence>
<dbReference type="InterPro" id="IPR050645">
    <property type="entry name" value="Histidine_acid_phosphatase"/>
</dbReference>
<dbReference type="InterPro" id="IPR033379">
    <property type="entry name" value="Acid_Pase_AS"/>
</dbReference>
<organism evidence="3 4">
    <name type="scientific">Phytophthora lilii</name>
    <dbReference type="NCBI Taxonomy" id="2077276"/>
    <lineage>
        <taxon>Eukaryota</taxon>
        <taxon>Sar</taxon>
        <taxon>Stramenopiles</taxon>
        <taxon>Oomycota</taxon>
        <taxon>Peronosporomycetes</taxon>
        <taxon>Peronosporales</taxon>
        <taxon>Peronosporaceae</taxon>
        <taxon>Phytophthora</taxon>
    </lineage>
</organism>
<name>A0A9W6TID0_9STRA</name>
<protein>
    <submittedName>
        <fullName evidence="3">Unnamed protein product</fullName>
    </submittedName>
</protein>
<dbReference type="CDD" id="cd07061">
    <property type="entry name" value="HP_HAP_like"/>
    <property type="match status" value="1"/>
</dbReference>
<dbReference type="OrthoDB" id="10257284at2759"/>
<keyword evidence="4" id="KW-1185">Reference proteome</keyword>
<proteinExistence type="inferred from homology"/>
<dbReference type="GO" id="GO:0016791">
    <property type="term" value="F:phosphatase activity"/>
    <property type="evidence" value="ECO:0007669"/>
    <property type="project" value="TreeGrafter"/>
</dbReference>
<dbReference type="SUPFAM" id="SSF53254">
    <property type="entry name" value="Phosphoglycerate mutase-like"/>
    <property type="match status" value="1"/>
</dbReference>
<dbReference type="EMBL" id="BSXW01000206">
    <property type="protein sequence ID" value="GMF14789.1"/>
    <property type="molecule type" value="Genomic_DNA"/>
</dbReference>
<dbReference type="PANTHER" id="PTHR11567:SF110">
    <property type="entry name" value="2-PHOSPHOXYLOSE PHOSPHATASE 1"/>
    <property type="match status" value="1"/>
</dbReference>
<comment type="similarity">
    <text evidence="1">Belongs to the histidine acid phosphatase family.</text>
</comment>
<evidence type="ECO:0000256" key="2">
    <source>
        <dbReference type="ARBA" id="ARBA00022801"/>
    </source>
</evidence>
<sequence length="278" mass="30415">MLQVARYYRPPEAAGADVEPRPLAYHRAAMAPRPEAAETDAQMELQHVLVLFRHGDRSPISRRVGAKLAMAPAETDFWAARLADLSVVGALNSGTRVVALDGAASPPPQQGGRWPCGQLTAAGIEMMRRKGRLLRERYAALLQDVDPEHELHVQSTNIRRTIHSAQSLLAGLFPEYFVHADAGNALAASERLQPDSRSFLAHVQTDRLRKKDGELLIHADDANGLAPQHSYELYRDLAKMLADELRLHAPPGFAEASQRVSEIIGAGSSKLVAWTGCE</sequence>
<dbReference type="InterPro" id="IPR029033">
    <property type="entry name" value="His_PPase_superfam"/>
</dbReference>
<dbReference type="Pfam" id="PF00328">
    <property type="entry name" value="His_Phos_2"/>
    <property type="match status" value="1"/>
</dbReference>
<dbReference type="Proteomes" id="UP001165083">
    <property type="component" value="Unassembled WGS sequence"/>
</dbReference>
<dbReference type="PROSITE" id="PS00616">
    <property type="entry name" value="HIS_ACID_PHOSPHAT_1"/>
    <property type="match status" value="1"/>
</dbReference>
<gene>
    <name evidence="3" type="ORF">Plil01_000494600</name>
</gene>
<keyword evidence="2" id="KW-0378">Hydrolase</keyword>
<reference evidence="3" key="1">
    <citation type="submission" date="2023-04" db="EMBL/GenBank/DDBJ databases">
        <title>Phytophthora lilii NBRC 32176.</title>
        <authorList>
            <person name="Ichikawa N."/>
            <person name="Sato H."/>
            <person name="Tonouchi N."/>
        </authorList>
    </citation>
    <scope>NUCLEOTIDE SEQUENCE</scope>
    <source>
        <strain evidence="3">NBRC 32176</strain>
    </source>
</reference>
<evidence type="ECO:0000313" key="4">
    <source>
        <dbReference type="Proteomes" id="UP001165083"/>
    </source>
</evidence>
<dbReference type="AlphaFoldDB" id="A0A9W6TID0"/>
<comment type="caution">
    <text evidence="3">The sequence shown here is derived from an EMBL/GenBank/DDBJ whole genome shotgun (WGS) entry which is preliminary data.</text>
</comment>
<dbReference type="Gene3D" id="3.40.50.1240">
    <property type="entry name" value="Phosphoglycerate mutase-like"/>
    <property type="match status" value="1"/>
</dbReference>
<evidence type="ECO:0000256" key="1">
    <source>
        <dbReference type="ARBA" id="ARBA00005375"/>
    </source>
</evidence>
<accession>A0A9W6TID0</accession>
<dbReference type="InterPro" id="IPR000560">
    <property type="entry name" value="His_Pase_clade-2"/>
</dbReference>